<keyword evidence="3" id="KW-1185">Reference proteome</keyword>
<feature type="non-terminal residue" evidence="2">
    <location>
        <position position="1"/>
    </location>
</feature>
<organism evidence="2 3">
    <name type="scientific">Micromonospora thermarum</name>
    <dbReference type="NCBI Taxonomy" id="2720024"/>
    <lineage>
        <taxon>Bacteria</taxon>
        <taxon>Bacillati</taxon>
        <taxon>Actinomycetota</taxon>
        <taxon>Actinomycetes</taxon>
        <taxon>Micromonosporales</taxon>
        <taxon>Micromonosporaceae</taxon>
        <taxon>Micromonospora</taxon>
    </lineage>
</organism>
<dbReference type="EMBL" id="JAATEO010000066">
    <property type="protein sequence ID" value="NJP35873.1"/>
    <property type="molecule type" value="Genomic_DNA"/>
</dbReference>
<dbReference type="Pfam" id="PF04607">
    <property type="entry name" value="RelA_SpoT"/>
    <property type="match status" value="1"/>
</dbReference>
<evidence type="ECO:0000259" key="1">
    <source>
        <dbReference type="SMART" id="SM00954"/>
    </source>
</evidence>
<comment type="caution">
    <text evidence="2">The sequence shown here is derived from an EMBL/GenBank/DDBJ whole genome shotgun (WGS) entry which is preliminary data.</text>
</comment>
<evidence type="ECO:0000313" key="3">
    <source>
        <dbReference type="Proteomes" id="UP000783871"/>
    </source>
</evidence>
<sequence>QRTRAEDKVRKYGGDVSRLTDLAAAKVVFAKLSDLYRAVRLVTEDPDVEIVEVEDRFAKPQASGYRDIQMMLRMSNGHIAEFRLHLAALDVVDGWEHSLYEVRRDLESIARERGNDLSLMERAIYNGLLTREQSFFWDALKSTLGEGRPSAGDAGPGSAGVL</sequence>
<dbReference type="InterPro" id="IPR043519">
    <property type="entry name" value="NT_sf"/>
</dbReference>
<reference evidence="2 3" key="1">
    <citation type="submission" date="2020-03" db="EMBL/GenBank/DDBJ databases">
        <title>WGS of actinomycetes isolated from Thailand.</title>
        <authorList>
            <person name="Thawai C."/>
        </authorList>
    </citation>
    <scope>NUCLEOTIDE SEQUENCE [LARGE SCALE GENOMIC DNA]</scope>
    <source>
        <strain evidence="2 3">HSS6-12</strain>
    </source>
</reference>
<name>A0ABX0ZIX4_9ACTN</name>
<dbReference type="SMART" id="SM00954">
    <property type="entry name" value="RelA_SpoT"/>
    <property type="match status" value="1"/>
</dbReference>
<evidence type="ECO:0000313" key="2">
    <source>
        <dbReference type="EMBL" id="NJP35873.1"/>
    </source>
</evidence>
<dbReference type="SUPFAM" id="SSF81301">
    <property type="entry name" value="Nucleotidyltransferase"/>
    <property type="match status" value="1"/>
</dbReference>
<dbReference type="InterPro" id="IPR007685">
    <property type="entry name" value="RelA_SpoT"/>
</dbReference>
<dbReference type="Gene3D" id="3.30.460.10">
    <property type="entry name" value="Beta Polymerase, domain 2"/>
    <property type="match status" value="1"/>
</dbReference>
<proteinExistence type="predicted"/>
<accession>A0ABX0ZIX4</accession>
<protein>
    <recommendedName>
        <fullName evidence="1">RelA/SpoT domain-containing protein</fullName>
    </recommendedName>
</protein>
<feature type="domain" description="RelA/SpoT" evidence="1">
    <location>
        <begin position="1"/>
        <end position="104"/>
    </location>
</feature>
<gene>
    <name evidence="2" type="ORF">HCJ94_28950</name>
</gene>
<dbReference type="Proteomes" id="UP000783871">
    <property type="component" value="Unassembled WGS sequence"/>
</dbReference>